<comment type="caution">
    <text evidence="1">The sequence shown here is derived from an EMBL/GenBank/DDBJ whole genome shotgun (WGS) entry which is preliminary data.</text>
</comment>
<sequence>MIAIAFFAVLCFAAYQIFQGVLRSGEISKEHDHNLVEIQRGMLLIERDFVHMVARASGTG</sequence>
<proteinExistence type="predicted"/>
<keyword evidence="2" id="KW-1185">Reference proteome</keyword>
<protein>
    <submittedName>
        <fullName evidence="1">Type II secretion system protein GspJ</fullName>
    </submittedName>
</protein>
<reference evidence="1 2" key="1">
    <citation type="submission" date="2024-02" db="EMBL/GenBank/DDBJ databases">
        <title>Bacteria isolated from the canopy kelp, Nereocystis luetkeana.</title>
        <authorList>
            <person name="Pfister C.A."/>
            <person name="Younker I.T."/>
            <person name="Light S.H."/>
        </authorList>
    </citation>
    <scope>NUCLEOTIDE SEQUENCE [LARGE SCALE GENOMIC DNA]</scope>
    <source>
        <strain evidence="1 2">TI.2.07</strain>
    </source>
</reference>
<evidence type="ECO:0000313" key="2">
    <source>
        <dbReference type="Proteomes" id="UP001366060"/>
    </source>
</evidence>
<dbReference type="Proteomes" id="UP001366060">
    <property type="component" value="Unassembled WGS sequence"/>
</dbReference>
<feature type="non-terminal residue" evidence="1">
    <location>
        <position position="60"/>
    </location>
</feature>
<evidence type="ECO:0000313" key="1">
    <source>
        <dbReference type="EMBL" id="MEL0661126.1"/>
    </source>
</evidence>
<organism evidence="1 2">
    <name type="scientific">Psychromonas arctica</name>
    <dbReference type="NCBI Taxonomy" id="168275"/>
    <lineage>
        <taxon>Bacteria</taxon>
        <taxon>Pseudomonadati</taxon>
        <taxon>Pseudomonadota</taxon>
        <taxon>Gammaproteobacteria</taxon>
        <taxon>Alteromonadales</taxon>
        <taxon>Psychromonadaceae</taxon>
        <taxon>Psychromonas</taxon>
    </lineage>
</organism>
<gene>
    <name evidence="1" type="ORF">V6255_18670</name>
</gene>
<dbReference type="EMBL" id="JBAKBA010000318">
    <property type="protein sequence ID" value="MEL0661126.1"/>
    <property type="molecule type" value="Genomic_DNA"/>
</dbReference>
<accession>A0ABU9HGU7</accession>
<name>A0ABU9HGU7_9GAMM</name>